<evidence type="ECO:0000313" key="5">
    <source>
        <dbReference type="Proteomes" id="UP000007813"/>
    </source>
</evidence>
<dbReference type="eggNOG" id="arCOG03828">
    <property type="taxonomic scope" value="Archaea"/>
</dbReference>
<feature type="compositionally biased region" description="Basic and acidic residues" evidence="1">
    <location>
        <begin position="1"/>
        <end position="11"/>
    </location>
</feature>
<feature type="transmembrane region" description="Helical" evidence="2">
    <location>
        <begin position="213"/>
        <end position="233"/>
    </location>
</feature>
<protein>
    <recommendedName>
        <fullName evidence="3">DUF7344 domain-containing protein</fullName>
    </recommendedName>
</protein>
<keyword evidence="2" id="KW-1133">Transmembrane helix</keyword>
<gene>
    <name evidence="4" type="ORF">HSB1_32890</name>
</gene>
<organism evidence="4 5">
    <name type="scientific">Halogranum salarium B-1</name>
    <dbReference type="NCBI Taxonomy" id="1210908"/>
    <lineage>
        <taxon>Archaea</taxon>
        <taxon>Methanobacteriati</taxon>
        <taxon>Methanobacteriota</taxon>
        <taxon>Stenosarchaea group</taxon>
        <taxon>Halobacteria</taxon>
        <taxon>Halobacteriales</taxon>
        <taxon>Haloferacaceae</taxon>
    </lineage>
</organism>
<dbReference type="Pfam" id="PF24035">
    <property type="entry name" value="DUF7344"/>
    <property type="match status" value="1"/>
</dbReference>
<keyword evidence="2" id="KW-0472">Membrane</keyword>
<evidence type="ECO:0000259" key="3">
    <source>
        <dbReference type="Pfam" id="PF24035"/>
    </source>
</evidence>
<feature type="domain" description="DUF7344" evidence="3">
    <location>
        <begin position="56"/>
        <end position="137"/>
    </location>
</feature>
<keyword evidence="2" id="KW-0812">Transmembrane</keyword>
<feature type="transmembrane region" description="Helical" evidence="2">
    <location>
        <begin position="189"/>
        <end position="207"/>
    </location>
</feature>
<dbReference type="InterPro" id="IPR055768">
    <property type="entry name" value="DUF7344"/>
</dbReference>
<reference evidence="4 5" key="1">
    <citation type="journal article" date="2012" name="J. Bacteriol.">
        <title>Draft Genome Sequence of the Extremely Halophilic Archaeon Halogranum salarium B-1T.</title>
        <authorList>
            <person name="Kim K.K."/>
            <person name="Lee K.C."/>
            <person name="Lee J.S."/>
        </authorList>
    </citation>
    <scope>NUCLEOTIDE SEQUENCE [LARGE SCALE GENOMIC DNA]</scope>
    <source>
        <strain evidence="4 5">B-1</strain>
    </source>
</reference>
<evidence type="ECO:0000313" key="4">
    <source>
        <dbReference type="EMBL" id="EJN57872.1"/>
    </source>
</evidence>
<name>J3EU71_9EURY</name>
<dbReference type="EMBL" id="ALJD01000009">
    <property type="protein sequence ID" value="EJN57872.1"/>
    <property type="molecule type" value="Genomic_DNA"/>
</dbReference>
<evidence type="ECO:0000256" key="2">
    <source>
        <dbReference type="SAM" id="Phobius"/>
    </source>
</evidence>
<sequence length="241" mass="26384">MNGPNRPERTTRFISRGKSQSNRNMSAQANSAGADAETSTNEQDTAAVGLPADEVFHLLQNARRRRVLHYVFAHEGEEPFEMRTIAEHVAAWESDTTLQQLTSDQRQRAYISLYQCHLPKLDDKGIIDYNQSRGVVEPTPDIEQFRPYIDVASAADATDNTDEEGAADNESATARASAALIAGDDSNRYYGTATAVSVLLTAVSWLGVAPAVLSSYLSVFITGLFALVTVGVLRQRRFTAK</sequence>
<comment type="caution">
    <text evidence="4">The sequence shown here is derived from an EMBL/GenBank/DDBJ whole genome shotgun (WGS) entry which is preliminary data.</text>
</comment>
<proteinExistence type="predicted"/>
<evidence type="ECO:0000256" key="1">
    <source>
        <dbReference type="SAM" id="MobiDB-lite"/>
    </source>
</evidence>
<feature type="region of interest" description="Disordered" evidence="1">
    <location>
        <begin position="1"/>
        <end position="43"/>
    </location>
</feature>
<feature type="compositionally biased region" description="Polar residues" evidence="1">
    <location>
        <begin position="17"/>
        <end position="43"/>
    </location>
</feature>
<dbReference type="AlphaFoldDB" id="J3EU71"/>
<accession>J3EU71</accession>
<dbReference type="Proteomes" id="UP000007813">
    <property type="component" value="Unassembled WGS sequence"/>
</dbReference>